<sequence length="198" mass="22781">IEVPYGSPDLVSLLELLGTRVRRISIGEHSKEGSHFFETVFLMLKRRINDLDLSDHILSEEISSELFLSILSHSSPEELICSIDTEHTIKARDILLGISDRIDMISMKIKCRNRPWVLGQMLYGDIESGNWVEWILSMFEKRVSSISISNYYAPICTPEEVRKIIETLISRGNPFHFQVWLHEKPVAIVVKGTVCRKR</sequence>
<keyword evidence="2" id="KW-1185">Reference proteome</keyword>
<evidence type="ECO:0000313" key="2">
    <source>
        <dbReference type="Proteomes" id="UP001432027"/>
    </source>
</evidence>
<name>A0AAV5SEU3_9BILA</name>
<feature type="non-terminal residue" evidence="1">
    <location>
        <position position="1"/>
    </location>
</feature>
<accession>A0AAV5SEU3</accession>
<comment type="caution">
    <text evidence="1">The sequence shown here is derived from an EMBL/GenBank/DDBJ whole genome shotgun (WGS) entry which is preliminary data.</text>
</comment>
<gene>
    <name evidence="1" type="ORF">PENTCL1PPCAC_2883</name>
</gene>
<reference evidence="1" key="1">
    <citation type="submission" date="2023-10" db="EMBL/GenBank/DDBJ databases">
        <title>Genome assembly of Pristionchus species.</title>
        <authorList>
            <person name="Yoshida K."/>
            <person name="Sommer R.J."/>
        </authorList>
    </citation>
    <scope>NUCLEOTIDE SEQUENCE</scope>
    <source>
        <strain evidence="1">RS0144</strain>
    </source>
</reference>
<dbReference type="AlphaFoldDB" id="A0AAV5SEU3"/>
<protein>
    <submittedName>
        <fullName evidence="1">Uncharacterized protein</fullName>
    </submittedName>
</protein>
<organism evidence="1 2">
    <name type="scientific">Pristionchus entomophagus</name>
    <dbReference type="NCBI Taxonomy" id="358040"/>
    <lineage>
        <taxon>Eukaryota</taxon>
        <taxon>Metazoa</taxon>
        <taxon>Ecdysozoa</taxon>
        <taxon>Nematoda</taxon>
        <taxon>Chromadorea</taxon>
        <taxon>Rhabditida</taxon>
        <taxon>Rhabditina</taxon>
        <taxon>Diplogasteromorpha</taxon>
        <taxon>Diplogasteroidea</taxon>
        <taxon>Neodiplogasteridae</taxon>
        <taxon>Pristionchus</taxon>
    </lineage>
</organism>
<dbReference type="EMBL" id="BTSX01000001">
    <property type="protein sequence ID" value="GMS80708.1"/>
    <property type="molecule type" value="Genomic_DNA"/>
</dbReference>
<evidence type="ECO:0000313" key="1">
    <source>
        <dbReference type="EMBL" id="GMS80708.1"/>
    </source>
</evidence>
<feature type="non-terminal residue" evidence="1">
    <location>
        <position position="198"/>
    </location>
</feature>
<dbReference type="Proteomes" id="UP001432027">
    <property type="component" value="Unassembled WGS sequence"/>
</dbReference>
<proteinExistence type="predicted"/>